<dbReference type="InterPro" id="IPR050300">
    <property type="entry name" value="GDXG_lipolytic_enzyme"/>
</dbReference>
<comment type="similarity">
    <text evidence="1">Belongs to the 'GDXG' lipolytic enzyme family.</text>
</comment>
<comment type="caution">
    <text evidence="5">The sequence shown here is derived from an EMBL/GenBank/DDBJ whole genome shotgun (WGS) entry which is preliminary data.</text>
</comment>
<dbReference type="EMBL" id="JANBTX010000001">
    <property type="protein sequence ID" value="KAJ2691367.1"/>
    <property type="molecule type" value="Genomic_DNA"/>
</dbReference>
<feature type="domain" description="Alpha/beta hydrolase fold-3" evidence="4">
    <location>
        <begin position="154"/>
        <end position="365"/>
    </location>
</feature>
<dbReference type="PANTHER" id="PTHR48081">
    <property type="entry name" value="AB HYDROLASE SUPERFAMILY PROTEIN C4A8.06C"/>
    <property type="match status" value="1"/>
</dbReference>
<feature type="active site" evidence="3">
    <location>
        <position position="228"/>
    </location>
</feature>
<dbReference type="SUPFAM" id="SSF53474">
    <property type="entry name" value="alpha/beta-Hydrolases"/>
    <property type="match status" value="1"/>
</dbReference>
<dbReference type="Pfam" id="PF07859">
    <property type="entry name" value="Abhydrolase_3"/>
    <property type="match status" value="1"/>
</dbReference>
<gene>
    <name evidence="5" type="ORF">IWW39_000052</name>
</gene>
<dbReference type="Gene3D" id="3.40.50.1820">
    <property type="entry name" value="alpha/beta hydrolase"/>
    <property type="match status" value="1"/>
</dbReference>
<sequence length="395" mass="44243">MSSFSTLVTRDNFAQLLAAVSGLLKTYLRSALDYVISGPRHAAWDFRTHYVRDMLLYLMMHQTDIGVQLFVKLSNSESQWPALTPGLQRVPQGFASMLVIPTYPLGPLPESCVWASELREVARLSEGREMHAECIVASNSSLANLDGRRGPRAILHFHGGAYVTGSVEQYRPVHLLLSQYTGLRVYGFGYRLAPHSLYPTQLYDAYCAYRHMQALGYEENEIVFSGDSAGGNLALALWQLLQKPRLFAMILVSPRVDIASSRRSWSMNAGADIIRGYNINNADDPLRKLLVPQGRPVDQRVVDLLADPYLSSINADLSRLPPTLVQAATAEVMFDDITEFVRRAKAHNNTSVWYDVFEGGFHDFQFVPLLIPNSIKARESIGKFIHDQIALVDRP</sequence>
<dbReference type="GO" id="GO:0016787">
    <property type="term" value="F:hydrolase activity"/>
    <property type="evidence" value="ECO:0007669"/>
    <property type="project" value="UniProtKB-KW"/>
</dbReference>
<name>A0A9W8GSJ3_9FUNG</name>
<keyword evidence="2" id="KW-0378">Hydrolase</keyword>
<evidence type="ECO:0000313" key="5">
    <source>
        <dbReference type="EMBL" id="KAJ2691367.1"/>
    </source>
</evidence>
<dbReference type="InterPro" id="IPR033140">
    <property type="entry name" value="Lipase_GDXG_put_SER_AS"/>
</dbReference>
<dbReference type="InterPro" id="IPR029058">
    <property type="entry name" value="AB_hydrolase_fold"/>
</dbReference>
<evidence type="ECO:0000256" key="2">
    <source>
        <dbReference type="ARBA" id="ARBA00022801"/>
    </source>
</evidence>
<evidence type="ECO:0000256" key="3">
    <source>
        <dbReference type="PROSITE-ProRule" id="PRU10038"/>
    </source>
</evidence>
<organism evidence="5 6">
    <name type="scientific">Coemansia spiralis</name>
    <dbReference type="NCBI Taxonomy" id="417178"/>
    <lineage>
        <taxon>Eukaryota</taxon>
        <taxon>Fungi</taxon>
        <taxon>Fungi incertae sedis</taxon>
        <taxon>Zoopagomycota</taxon>
        <taxon>Kickxellomycotina</taxon>
        <taxon>Kickxellomycetes</taxon>
        <taxon>Kickxellales</taxon>
        <taxon>Kickxellaceae</taxon>
        <taxon>Coemansia</taxon>
    </lineage>
</organism>
<dbReference type="InterPro" id="IPR013094">
    <property type="entry name" value="AB_hydrolase_3"/>
</dbReference>
<accession>A0A9W8GSJ3</accession>
<dbReference type="AlphaFoldDB" id="A0A9W8GSJ3"/>
<dbReference type="OrthoDB" id="408631at2759"/>
<evidence type="ECO:0000313" key="6">
    <source>
        <dbReference type="Proteomes" id="UP001151516"/>
    </source>
</evidence>
<protein>
    <recommendedName>
        <fullName evidence="4">Alpha/beta hydrolase fold-3 domain-containing protein</fullName>
    </recommendedName>
</protein>
<evidence type="ECO:0000259" key="4">
    <source>
        <dbReference type="Pfam" id="PF07859"/>
    </source>
</evidence>
<dbReference type="PANTHER" id="PTHR48081:SF8">
    <property type="entry name" value="ALPHA_BETA HYDROLASE FOLD-3 DOMAIN-CONTAINING PROTEIN-RELATED"/>
    <property type="match status" value="1"/>
</dbReference>
<reference evidence="5" key="1">
    <citation type="submission" date="2022-07" db="EMBL/GenBank/DDBJ databases">
        <title>Phylogenomic reconstructions and comparative analyses of Kickxellomycotina fungi.</title>
        <authorList>
            <person name="Reynolds N.K."/>
            <person name="Stajich J.E."/>
            <person name="Barry K."/>
            <person name="Grigoriev I.V."/>
            <person name="Crous P."/>
            <person name="Smith M.E."/>
        </authorList>
    </citation>
    <scope>NUCLEOTIDE SEQUENCE</scope>
    <source>
        <strain evidence="5">CBS 109367</strain>
    </source>
</reference>
<proteinExistence type="inferred from homology"/>
<evidence type="ECO:0000256" key="1">
    <source>
        <dbReference type="ARBA" id="ARBA00010515"/>
    </source>
</evidence>
<keyword evidence="6" id="KW-1185">Reference proteome</keyword>
<dbReference type="Proteomes" id="UP001151516">
    <property type="component" value="Unassembled WGS sequence"/>
</dbReference>
<dbReference type="PROSITE" id="PS01174">
    <property type="entry name" value="LIPASE_GDXG_SER"/>
    <property type="match status" value="1"/>
</dbReference>